<reference evidence="1" key="1">
    <citation type="submission" date="2023-01" db="EMBL/GenBank/DDBJ databases">
        <title>Metagenome sequencing of chrysophaentin producing Chrysophaeum taylorii.</title>
        <authorList>
            <person name="Davison J."/>
            <person name="Bewley C."/>
        </authorList>
    </citation>
    <scope>NUCLEOTIDE SEQUENCE</scope>
    <source>
        <strain evidence="1">NIES-1699</strain>
    </source>
</reference>
<protein>
    <recommendedName>
        <fullName evidence="3">Lecithin:cholesterol acyltransferase</fullName>
    </recommendedName>
</protein>
<dbReference type="GO" id="GO:0006629">
    <property type="term" value="P:lipid metabolic process"/>
    <property type="evidence" value="ECO:0007669"/>
    <property type="project" value="InterPro"/>
</dbReference>
<dbReference type="EMBL" id="JAQMWT010000390">
    <property type="protein sequence ID" value="KAJ8602083.1"/>
    <property type="molecule type" value="Genomic_DNA"/>
</dbReference>
<dbReference type="AlphaFoldDB" id="A0AAD7XJV7"/>
<dbReference type="InterPro" id="IPR029058">
    <property type="entry name" value="AB_hydrolase_fold"/>
</dbReference>
<evidence type="ECO:0008006" key="3">
    <source>
        <dbReference type="Google" id="ProtNLM"/>
    </source>
</evidence>
<dbReference type="GO" id="GO:0008374">
    <property type="term" value="F:O-acyltransferase activity"/>
    <property type="evidence" value="ECO:0007669"/>
    <property type="project" value="InterPro"/>
</dbReference>
<accession>A0AAD7XJV7</accession>
<dbReference type="SUPFAM" id="SSF53474">
    <property type="entry name" value="alpha/beta-Hydrolases"/>
    <property type="match status" value="1"/>
</dbReference>
<dbReference type="InterPro" id="IPR003386">
    <property type="entry name" value="LACT/PDAT_acylTrfase"/>
</dbReference>
<comment type="caution">
    <text evidence="1">The sequence shown here is derived from an EMBL/GenBank/DDBJ whole genome shotgun (WGS) entry which is preliminary data.</text>
</comment>
<dbReference type="Proteomes" id="UP001230188">
    <property type="component" value="Unassembled WGS sequence"/>
</dbReference>
<organism evidence="1 2">
    <name type="scientific">Chrysophaeum taylorii</name>
    <dbReference type="NCBI Taxonomy" id="2483200"/>
    <lineage>
        <taxon>Eukaryota</taxon>
        <taxon>Sar</taxon>
        <taxon>Stramenopiles</taxon>
        <taxon>Ochrophyta</taxon>
        <taxon>Pelagophyceae</taxon>
        <taxon>Pelagomonadales</taxon>
        <taxon>Pelagomonadaceae</taxon>
        <taxon>Chrysophaeum</taxon>
    </lineage>
</organism>
<gene>
    <name evidence="1" type="ORF">CTAYLR_001631</name>
</gene>
<name>A0AAD7XJV7_9STRA</name>
<keyword evidence="2" id="KW-1185">Reference proteome</keyword>
<evidence type="ECO:0000313" key="2">
    <source>
        <dbReference type="Proteomes" id="UP001230188"/>
    </source>
</evidence>
<dbReference type="Gene3D" id="3.40.50.1820">
    <property type="entry name" value="alpha/beta hydrolase"/>
    <property type="match status" value="1"/>
</dbReference>
<dbReference type="Pfam" id="PF02450">
    <property type="entry name" value="LCAT"/>
    <property type="match status" value="1"/>
</dbReference>
<sequence length="527" mass="59221">MKDAPSCASRPDEGLDSIYTLASGVLGMFSHSMMELIEGLTAELGYDPTRLHAMPYDFRVTPDLLETRDGYFSRLKALIEVERKRLGKRAIVLGHSWGCRIFAYFLEWLKVETPDRIEWIDHHIAMYFANGAPIYGAPDIATSLIVGATQGMPISLKLIHEVLASAGGLTNLIPTPTVEDPCGGRHDHELPWLRVSSGGLFGPRACDGPDSAIAFFREAARNDSHAADIAAFIERTCEDPLNANAHERPPVDTVHVAYGVGLGTRIQTTFALLPGETTQTLPYFADQLSLRERERYTRPARTWIVNGSVDEVGLNGRDLVDEKSEILKSGPGRSGDDTVPYVSLAAAHAWLDCDSVAVSSIPLRKLFTRDEIRRGVYDRRDRRAVYETNDDDDEEENRYDLFESSTVRNDRRAERTIIMEMHRVAHRGSAIHPVYVDYVIRQIRAHVDTLRNHADDLLIDDVHQEPHQTTDTLVQDRSYEPATDDDCVWSFVTSSCAFPSRCTWRYQVGDLSLSQSCRLRRRPPPDL</sequence>
<dbReference type="PANTHER" id="PTHR11440">
    <property type="entry name" value="LECITHIN-CHOLESTEROL ACYLTRANSFERASE-RELATED"/>
    <property type="match status" value="1"/>
</dbReference>
<evidence type="ECO:0000313" key="1">
    <source>
        <dbReference type="EMBL" id="KAJ8602083.1"/>
    </source>
</evidence>
<proteinExistence type="predicted"/>